<feature type="compositionally biased region" description="Low complexity" evidence="1">
    <location>
        <begin position="214"/>
        <end position="228"/>
    </location>
</feature>
<dbReference type="OrthoDB" id="5526542at2"/>
<evidence type="ECO:0000313" key="2">
    <source>
        <dbReference type="EMBL" id="TDR93898.1"/>
    </source>
</evidence>
<dbReference type="Pfam" id="PF06078">
    <property type="entry name" value="DUF937"/>
    <property type="match status" value="1"/>
</dbReference>
<dbReference type="RefSeq" id="WP_133768857.1">
    <property type="nucleotide sequence ID" value="NZ_SNZR01000011.1"/>
</dbReference>
<feature type="region of interest" description="Disordered" evidence="1">
    <location>
        <begin position="214"/>
        <end position="262"/>
    </location>
</feature>
<dbReference type="InterPro" id="IPR009282">
    <property type="entry name" value="DUF937"/>
</dbReference>
<evidence type="ECO:0008006" key="4">
    <source>
        <dbReference type="Google" id="ProtNLM"/>
    </source>
</evidence>
<dbReference type="AlphaFoldDB" id="A0A4R7C676"/>
<keyword evidence="3" id="KW-1185">Reference proteome</keyword>
<evidence type="ECO:0000256" key="1">
    <source>
        <dbReference type="SAM" id="MobiDB-lite"/>
    </source>
</evidence>
<dbReference type="EMBL" id="SNZR01000011">
    <property type="protein sequence ID" value="TDR93898.1"/>
    <property type="molecule type" value="Genomic_DNA"/>
</dbReference>
<proteinExistence type="predicted"/>
<reference evidence="2 3" key="1">
    <citation type="submission" date="2019-03" db="EMBL/GenBank/DDBJ databases">
        <title>Genomic Encyclopedia of Type Strains, Phase IV (KMG-IV): sequencing the most valuable type-strain genomes for metagenomic binning, comparative biology and taxonomic classification.</title>
        <authorList>
            <person name="Goeker M."/>
        </authorList>
    </citation>
    <scope>NUCLEOTIDE SEQUENCE [LARGE SCALE GENOMIC DNA]</scope>
    <source>
        <strain evidence="2 3">DSM 25903</strain>
    </source>
</reference>
<accession>A0A4R7C676</accession>
<name>A0A4R7C676_9HYPH</name>
<dbReference type="Proteomes" id="UP000295122">
    <property type="component" value="Unassembled WGS sequence"/>
</dbReference>
<protein>
    <recommendedName>
        <fullName evidence="4">DUF937 domain-containing protein</fullName>
    </recommendedName>
</protein>
<organism evidence="2 3">
    <name type="scientific">Enterovirga rhinocerotis</name>
    <dbReference type="NCBI Taxonomy" id="1339210"/>
    <lineage>
        <taxon>Bacteria</taxon>
        <taxon>Pseudomonadati</taxon>
        <taxon>Pseudomonadota</taxon>
        <taxon>Alphaproteobacteria</taxon>
        <taxon>Hyphomicrobiales</taxon>
        <taxon>Methylobacteriaceae</taxon>
        <taxon>Enterovirga</taxon>
    </lineage>
</organism>
<evidence type="ECO:0000313" key="3">
    <source>
        <dbReference type="Proteomes" id="UP000295122"/>
    </source>
</evidence>
<gene>
    <name evidence="2" type="ORF">EV668_1167</name>
</gene>
<sequence length="297" mass="30376">MVNLFDIARQSGSGMGLDILSRQFGLAPAQTIRAVEAVLPAFTLAFQRAALDPAAFGELMRTIGSGRYAPFYDAPNAAQAAANGGAILDQLFKSPEASGQIAAQAAALAGVGTQALQEMMPALAATIAGGAFRVATVEGFADHLRQWGDALKSASVRINPPRPQDPWSAWQDAVSSMMGVRPEPAPAAPPASAEPATVLDAWVAMVGSMMGAAAPEAGTTGSSSSSEPDAVAQSGESPAQADSDPGSDAPEAESKAGEPNPFAALSEIFESGRTIQDQHLAAFQSILDGVWGQSRPT</sequence>
<comment type="caution">
    <text evidence="2">The sequence shown here is derived from an EMBL/GenBank/DDBJ whole genome shotgun (WGS) entry which is preliminary data.</text>
</comment>